<keyword evidence="3" id="KW-1185">Reference proteome</keyword>
<evidence type="ECO:0000259" key="1">
    <source>
        <dbReference type="Pfam" id="PF10030"/>
    </source>
</evidence>
<gene>
    <name evidence="2" type="ORF">SAMN05216406_11815</name>
</gene>
<sequence length="267" mass="30195">MARKLISIEALNFRSTPDTSSLANRIDILHLGQSVTEIGPATKSGWVEIAVEIDGITKQGVVKAEINELLTLREPVSNSREALVVEAIKEWLRFEQGQAKDHIDPYFRFVGEMWKAIGKDHLDGQDENPWSAAAISFMVRNAGKSFQKYNNFKFSGRHSDYMHDSIKKQKVADINAPFWGFRLFQKKPEIGDIVGKWREEQSDFDDAEVGRNFSSHCDIIVSIHPDFVLTIGGNVKHSVSISRYAKTPNGYIDDENENNIILMVNKV</sequence>
<dbReference type="InterPro" id="IPR019262">
    <property type="entry name" value="DUF2272"/>
</dbReference>
<proteinExistence type="predicted"/>
<feature type="domain" description="DUF2272" evidence="1">
    <location>
        <begin position="124"/>
        <end position="257"/>
    </location>
</feature>
<dbReference type="Pfam" id="PF10030">
    <property type="entry name" value="DUF2272"/>
    <property type="match status" value="1"/>
</dbReference>
<name>A0A1H2F620_9PROT</name>
<dbReference type="AlphaFoldDB" id="A0A1H2F620"/>
<protein>
    <recommendedName>
        <fullName evidence="1">DUF2272 domain-containing protein</fullName>
    </recommendedName>
</protein>
<reference evidence="3" key="1">
    <citation type="submission" date="2016-10" db="EMBL/GenBank/DDBJ databases">
        <authorList>
            <person name="Varghese N."/>
            <person name="Submissions S."/>
        </authorList>
    </citation>
    <scope>NUCLEOTIDE SEQUENCE [LARGE SCALE GENOMIC DNA]</scope>
    <source>
        <strain evidence="3">Nm10</strain>
    </source>
</reference>
<evidence type="ECO:0000313" key="2">
    <source>
        <dbReference type="EMBL" id="SDU02782.1"/>
    </source>
</evidence>
<organism evidence="2 3">
    <name type="scientific">Nitrosomonas ureae</name>
    <dbReference type="NCBI Taxonomy" id="44577"/>
    <lineage>
        <taxon>Bacteria</taxon>
        <taxon>Pseudomonadati</taxon>
        <taxon>Pseudomonadota</taxon>
        <taxon>Betaproteobacteria</taxon>
        <taxon>Nitrosomonadales</taxon>
        <taxon>Nitrosomonadaceae</taxon>
        <taxon>Nitrosomonas</taxon>
    </lineage>
</organism>
<evidence type="ECO:0000313" key="3">
    <source>
        <dbReference type="Proteomes" id="UP000182882"/>
    </source>
</evidence>
<dbReference type="Proteomes" id="UP000182882">
    <property type="component" value="Unassembled WGS sequence"/>
</dbReference>
<dbReference type="KEGG" id="nur:ATY38_03800"/>
<dbReference type="RefSeq" id="WP_062558131.1">
    <property type="nucleotide sequence ID" value="NZ_CP013341.1"/>
</dbReference>
<accession>A0A1H2F620</accession>
<dbReference type="EMBL" id="FNLN01000018">
    <property type="protein sequence ID" value="SDU02782.1"/>
    <property type="molecule type" value="Genomic_DNA"/>
</dbReference>